<name>A0A7W8VFZ7_9ACTN</name>
<dbReference type="RefSeq" id="WP_184396490.1">
    <property type="nucleotide sequence ID" value="NZ_BAAAJD010000008.1"/>
</dbReference>
<evidence type="ECO:0000256" key="1">
    <source>
        <dbReference type="SAM" id="MobiDB-lite"/>
    </source>
</evidence>
<feature type="region of interest" description="Disordered" evidence="1">
    <location>
        <begin position="253"/>
        <end position="275"/>
    </location>
</feature>
<gene>
    <name evidence="3" type="ORF">HDA36_005170</name>
</gene>
<dbReference type="SUPFAM" id="SSF56801">
    <property type="entry name" value="Acetyl-CoA synthetase-like"/>
    <property type="match status" value="1"/>
</dbReference>
<reference evidence="3 4" key="1">
    <citation type="submission" date="2020-08" db="EMBL/GenBank/DDBJ databases">
        <title>Sequencing the genomes of 1000 actinobacteria strains.</title>
        <authorList>
            <person name="Klenk H.-P."/>
        </authorList>
    </citation>
    <scope>NUCLEOTIDE SEQUENCE [LARGE SCALE GENOMIC DNA]</scope>
    <source>
        <strain evidence="3 4">DSM 44551</strain>
    </source>
</reference>
<dbReference type="InterPro" id="IPR042099">
    <property type="entry name" value="ANL_N_sf"/>
</dbReference>
<dbReference type="AlphaFoldDB" id="A0A7W8VFZ7"/>
<dbReference type="Pfam" id="PF00501">
    <property type="entry name" value="AMP-binding"/>
    <property type="match status" value="1"/>
</dbReference>
<dbReference type="EMBL" id="JACHDB010000001">
    <property type="protein sequence ID" value="MBB5435086.1"/>
    <property type="molecule type" value="Genomic_DNA"/>
</dbReference>
<sequence length="275" mass="28098">MRHHPVPASDGGAPAGSLTGGLLDRLRSSALSPAVSAPGGQRIPGAVFASTVERAAAGLRIRGSRPGDVTAVLCPHSPDRLMALFTVLAADGAALPLCADTPSPALVHLLTATETRMVIADASLAGTALQLADRSRVRQVLAFGRVPGTTPFDELLLPGPAAAPDALAADIAGPPSGARGGRAEGALLDHRLTGGRLRTVLHTRADLLRRRAELQRDLDLGAADTVALDPLTPERDRIALTAAALWSGASVSTIAGSENPPEATVRSSPAPSRIR</sequence>
<evidence type="ECO:0000313" key="4">
    <source>
        <dbReference type="Proteomes" id="UP000572635"/>
    </source>
</evidence>
<organism evidence="3 4">
    <name type="scientific">Nocardiopsis composta</name>
    <dbReference type="NCBI Taxonomy" id="157465"/>
    <lineage>
        <taxon>Bacteria</taxon>
        <taxon>Bacillati</taxon>
        <taxon>Actinomycetota</taxon>
        <taxon>Actinomycetes</taxon>
        <taxon>Streptosporangiales</taxon>
        <taxon>Nocardiopsidaceae</taxon>
        <taxon>Nocardiopsis</taxon>
    </lineage>
</organism>
<feature type="compositionally biased region" description="Polar residues" evidence="1">
    <location>
        <begin position="265"/>
        <end position="275"/>
    </location>
</feature>
<evidence type="ECO:0000313" key="3">
    <source>
        <dbReference type="EMBL" id="MBB5435086.1"/>
    </source>
</evidence>
<comment type="caution">
    <text evidence="3">The sequence shown here is derived from an EMBL/GenBank/DDBJ whole genome shotgun (WGS) entry which is preliminary data.</text>
</comment>
<keyword evidence="4" id="KW-1185">Reference proteome</keyword>
<dbReference type="GO" id="GO:0016874">
    <property type="term" value="F:ligase activity"/>
    <property type="evidence" value="ECO:0007669"/>
    <property type="project" value="UniProtKB-KW"/>
</dbReference>
<feature type="domain" description="AMP-dependent synthetase/ligase" evidence="2">
    <location>
        <begin position="39"/>
        <end position="137"/>
    </location>
</feature>
<accession>A0A7W8VFZ7</accession>
<evidence type="ECO:0000259" key="2">
    <source>
        <dbReference type="Pfam" id="PF00501"/>
    </source>
</evidence>
<dbReference type="InterPro" id="IPR000873">
    <property type="entry name" value="AMP-dep_synth/lig_dom"/>
</dbReference>
<keyword evidence="3" id="KW-0436">Ligase</keyword>
<dbReference type="Gene3D" id="3.40.50.12780">
    <property type="entry name" value="N-terminal domain of ligase-like"/>
    <property type="match status" value="1"/>
</dbReference>
<proteinExistence type="predicted"/>
<protein>
    <submittedName>
        <fullName evidence="3">Acyl-CoA synthetase (AMP-forming)/AMP-acid ligase II</fullName>
    </submittedName>
</protein>
<dbReference type="Proteomes" id="UP000572635">
    <property type="component" value="Unassembled WGS sequence"/>
</dbReference>